<proteinExistence type="predicted"/>
<dbReference type="SUPFAM" id="SSF54913">
    <property type="entry name" value="GlnB-like"/>
    <property type="match status" value="1"/>
</dbReference>
<dbReference type="SUPFAM" id="SSF69318">
    <property type="entry name" value="Integrin alpha N-terminal domain"/>
    <property type="match status" value="1"/>
</dbReference>
<evidence type="ECO:0000313" key="3">
    <source>
        <dbReference type="EMBL" id="MBR7746079.1"/>
    </source>
</evidence>
<dbReference type="Pfam" id="PF09413">
    <property type="entry name" value="DUF2007"/>
    <property type="match status" value="1"/>
</dbReference>
<gene>
    <name evidence="3" type="ORF">KDM92_05760</name>
</gene>
<keyword evidence="1" id="KW-1133">Transmembrane helix</keyword>
<comment type="caution">
    <text evidence="3">The sequence shown here is derived from an EMBL/GenBank/DDBJ whole genome shotgun (WGS) entry which is preliminary data.</text>
</comment>
<dbReference type="InterPro" id="IPR028994">
    <property type="entry name" value="Integrin_alpha_N"/>
</dbReference>
<keyword evidence="4" id="KW-1185">Reference proteome</keyword>
<sequence>MQTIYQASNIIEAHMVKNMLEQHEINAFIEGEFLQGGVGDLPAHNLVRILVAESDFANAKHIIDEWNQSQETYVSSNLIPTRTRKSSLGLIFLGLLLGLVLAYAFSRTPYDRSGYDYNYDGRLDDQWTYSPSGVALLNEVDRNLDGKLDLVFHFDKNGLIERAEFDDNFDGTFESTASYENGNITQMKTDTDGDHFSDFITNFKFGVATSIEYINVYSGYAKKICSIHLGKVKVCEIDTNLDRVMDKKETYDENGEINLR</sequence>
<evidence type="ECO:0000313" key="4">
    <source>
        <dbReference type="Proteomes" id="UP000680158"/>
    </source>
</evidence>
<dbReference type="RefSeq" id="WP_212683453.1">
    <property type="nucleotide sequence ID" value="NZ_JAGSPM010000003.1"/>
</dbReference>
<accession>A0A941DCC0</accession>
<keyword evidence="1" id="KW-0812">Transmembrane</keyword>
<dbReference type="AlphaFoldDB" id="A0A941DCC0"/>
<feature type="transmembrane region" description="Helical" evidence="1">
    <location>
        <begin position="88"/>
        <end position="105"/>
    </location>
</feature>
<dbReference type="InterPro" id="IPR011322">
    <property type="entry name" value="N-reg_PII-like_a/b"/>
</dbReference>
<evidence type="ECO:0000259" key="2">
    <source>
        <dbReference type="Pfam" id="PF09413"/>
    </source>
</evidence>
<dbReference type="Proteomes" id="UP000680158">
    <property type="component" value="Unassembled WGS sequence"/>
</dbReference>
<dbReference type="EMBL" id="JAGSPM010000003">
    <property type="protein sequence ID" value="MBR7746079.1"/>
    <property type="molecule type" value="Genomic_DNA"/>
</dbReference>
<feature type="domain" description="DUF2007" evidence="2">
    <location>
        <begin position="1"/>
        <end position="66"/>
    </location>
</feature>
<reference evidence="3 4" key="1">
    <citation type="submission" date="2021-04" db="EMBL/GenBank/DDBJ databases">
        <title>novel species isolated from subtropical streams in China.</title>
        <authorList>
            <person name="Lu H."/>
        </authorList>
    </citation>
    <scope>NUCLEOTIDE SEQUENCE [LARGE SCALE GENOMIC DNA]</scope>
    <source>
        <strain evidence="3 4">BYS107W</strain>
    </source>
</reference>
<protein>
    <submittedName>
        <fullName evidence="3">DUF2007 domain-containing protein</fullName>
    </submittedName>
</protein>
<keyword evidence="1" id="KW-0472">Membrane</keyword>
<name>A0A941DCC0_9BURK</name>
<dbReference type="InterPro" id="IPR018551">
    <property type="entry name" value="DUF2007"/>
</dbReference>
<dbReference type="Gene3D" id="3.30.70.790">
    <property type="entry name" value="UreE, C-terminal domain"/>
    <property type="match status" value="1"/>
</dbReference>
<evidence type="ECO:0000256" key="1">
    <source>
        <dbReference type="SAM" id="Phobius"/>
    </source>
</evidence>
<organism evidence="3 4">
    <name type="scientific">Undibacterium baiyunense</name>
    <dbReference type="NCBI Taxonomy" id="2828731"/>
    <lineage>
        <taxon>Bacteria</taxon>
        <taxon>Pseudomonadati</taxon>
        <taxon>Pseudomonadota</taxon>
        <taxon>Betaproteobacteria</taxon>
        <taxon>Burkholderiales</taxon>
        <taxon>Oxalobacteraceae</taxon>
        <taxon>Undibacterium</taxon>
    </lineage>
</organism>